<keyword evidence="2 6" id="KW-0812">Transmembrane</keyword>
<feature type="transmembrane region" description="Helical" evidence="6">
    <location>
        <begin position="204"/>
        <end position="224"/>
    </location>
</feature>
<evidence type="ECO:0000313" key="9">
    <source>
        <dbReference type="Proteomes" id="UP000826195"/>
    </source>
</evidence>
<dbReference type="PANTHER" id="PTHR21229:SF2">
    <property type="entry name" value="RE59932P"/>
    <property type="match status" value="1"/>
</dbReference>
<gene>
    <name evidence="8" type="ORF">KQX54_015401</name>
</gene>
<keyword evidence="9" id="KW-1185">Reference proteome</keyword>
<feature type="transmembrane region" description="Helical" evidence="6">
    <location>
        <begin position="124"/>
        <end position="142"/>
    </location>
</feature>
<feature type="domain" description="GOST seven transmembrane" evidence="7">
    <location>
        <begin position="17"/>
        <end position="257"/>
    </location>
</feature>
<dbReference type="AlphaFoldDB" id="A0AAV7HDL1"/>
<dbReference type="EMBL" id="JAHXZJ010002982">
    <property type="protein sequence ID" value="KAH0535244.1"/>
    <property type="molecule type" value="Genomic_DNA"/>
</dbReference>
<dbReference type="Proteomes" id="UP000826195">
    <property type="component" value="Unassembled WGS sequence"/>
</dbReference>
<feature type="transmembrane region" description="Helical" evidence="6">
    <location>
        <begin position="158"/>
        <end position="178"/>
    </location>
</feature>
<dbReference type="Pfam" id="PF06814">
    <property type="entry name" value="GOST_TM"/>
    <property type="match status" value="1"/>
</dbReference>
<organism evidence="8 9">
    <name type="scientific">Cotesia glomerata</name>
    <name type="common">Lepidopteran parasitic wasp</name>
    <name type="synonym">Apanteles glomeratus</name>
    <dbReference type="NCBI Taxonomy" id="32391"/>
    <lineage>
        <taxon>Eukaryota</taxon>
        <taxon>Metazoa</taxon>
        <taxon>Ecdysozoa</taxon>
        <taxon>Arthropoda</taxon>
        <taxon>Hexapoda</taxon>
        <taxon>Insecta</taxon>
        <taxon>Pterygota</taxon>
        <taxon>Neoptera</taxon>
        <taxon>Endopterygota</taxon>
        <taxon>Hymenoptera</taxon>
        <taxon>Apocrita</taxon>
        <taxon>Ichneumonoidea</taxon>
        <taxon>Braconidae</taxon>
        <taxon>Microgastrinae</taxon>
        <taxon>Cotesia</taxon>
    </lineage>
</organism>
<keyword evidence="5 6" id="KW-0472">Membrane</keyword>
<dbReference type="InterPro" id="IPR053937">
    <property type="entry name" value="GOST_TM"/>
</dbReference>
<evidence type="ECO:0000313" key="8">
    <source>
        <dbReference type="EMBL" id="KAH0535244.1"/>
    </source>
</evidence>
<dbReference type="GO" id="GO:0005794">
    <property type="term" value="C:Golgi apparatus"/>
    <property type="evidence" value="ECO:0007669"/>
    <property type="project" value="TreeGrafter"/>
</dbReference>
<feature type="transmembrane region" description="Helical" evidence="6">
    <location>
        <begin position="20"/>
        <end position="38"/>
    </location>
</feature>
<dbReference type="GO" id="GO:0016020">
    <property type="term" value="C:membrane"/>
    <property type="evidence" value="ECO:0007669"/>
    <property type="project" value="UniProtKB-SubCell"/>
</dbReference>
<evidence type="ECO:0000256" key="5">
    <source>
        <dbReference type="ARBA" id="ARBA00023136"/>
    </source>
</evidence>
<evidence type="ECO:0000256" key="4">
    <source>
        <dbReference type="ARBA" id="ARBA00022989"/>
    </source>
</evidence>
<comment type="caution">
    <text evidence="8">The sequence shown here is derived from an EMBL/GenBank/DDBJ whole genome shotgun (WGS) entry which is preliminary data.</text>
</comment>
<feature type="transmembrane region" description="Helical" evidence="6">
    <location>
        <begin position="92"/>
        <end position="112"/>
    </location>
</feature>
<dbReference type="PANTHER" id="PTHR21229">
    <property type="entry name" value="LUNG SEVEN TRANSMEMBRANE RECEPTOR"/>
    <property type="match status" value="1"/>
</dbReference>
<sequence>MDKSNKNFSSASDISLPVLYFMMASVFFFSGCFWILVLKKSRYRVVNAHYLIAILLFLKSFSLLFHGINNLFVKTKNKYVATWAIHYSSHLLNESVICLFVSIVLIGTDWDFIKRILAEKDEKLFRIFIYLQVLMSLAEIIIEESDDGEVEYKTWRDVFTLVDSLCYGVILLPVVWSIKHLKESANIRGITVVNHQKLNLFRHFYIMIVCNIYFPRIVIYFLKVTIPFRYKWLEELFKEMATFIIFVLIGYKFQPANRLFKTDDDIGSDDDQIDVVVTGTSEITRRLSKRA</sequence>
<name>A0AAV7HDL1_COTGL</name>
<evidence type="ECO:0000256" key="1">
    <source>
        <dbReference type="ARBA" id="ARBA00004141"/>
    </source>
</evidence>
<dbReference type="PROSITE" id="PS51257">
    <property type="entry name" value="PROKAR_LIPOPROTEIN"/>
    <property type="match status" value="1"/>
</dbReference>
<feature type="transmembrane region" description="Helical" evidence="6">
    <location>
        <begin position="236"/>
        <end position="253"/>
    </location>
</feature>
<keyword evidence="4 6" id="KW-1133">Transmembrane helix</keyword>
<reference evidence="8 9" key="1">
    <citation type="journal article" date="2021" name="J. Hered.">
        <title>A chromosome-level genome assembly of the parasitoid wasp, Cotesia glomerata (Hymenoptera: Braconidae).</title>
        <authorList>
            <person name="Pinto B.J."/>
            <person name="Weis J.J."/>
            <person name="Gamble T."/>
            <person name="Ode P.J."/>
            <person name="Paul R."/>
            <person name="Zaspel J.M."/>
        </authorList>
    </citation>
    <scope>NUCLEOTIDE SEQUENCE [LARGE SCALE GENOMIC DNA]</scope>
    <source>
        <strain evidence="8">CgM1</strain>
    </source>
</reference>
<dbReference type="InterPro" id="IPR009637">
    <property type="entry name" value="GPR107/GPR108-like"/>
</dbReference>
<protein>
    <recommendedName>
        <fullName evidence="7">GOST seven transmembrane domain-containing protein</fullName>
    </recommendedName>
</protein>
<accession>A0AAV7HDL1</accession>
<evidence type="ECO:0000256" key="6">
    <source>
        <dbReference type="SAM" id="Phobius"/>
    </source>
</evidence>
<evidence type="ECO:0000259" key="7">
    <source>
        <dbReference type="Pfam" id="PF06814"/>
    </source>
</evidence>
<evidence type="ECO:0000256" key="3">
    <source>
        <dbReference type="ARBA" id="ARBA00022729"/>
    </source>
</evidence>
<evidence type="ECO:0000256" key="2">
    <source>
        <dbReference type="ARBA" id="ARBA00022692"/>
    </source>
</evidence>
<proteinExistence type="predicted"/>
<feature type="transmembrane region" description="Helical" evidence="6">
    <location>
        <begin position="50"/>
        <end position="72"/>
    </location>
</feature>
<comment type="subcellular location">
    <subcellularLocation>
        <location evidence="1">Membrane</location>
        <topology evidence="1">Multi-pass membrane protein</topology>
    </subcellularLocation>
</comment>
<keyword evidence="3" id="KW-0732">Signal</keyword>